<dbReference type="Gene3D" id="3.10.150.10">
    <property type="entry name" value="DNA Polymerase III, subunit A, domain 2"/>
    <property type="match status" value="1"/>
</dbReference>
<evidence type="ECO:0000256" key="9">
    <source>
        <dbReference type="ARBA" id="ARBA00023125"/>
    </source>
</evidence>
<dbReference type="GO" id="GO:0006271">
    <property type="term" value="P:DNA strand elongation involved in DNA replication"/>
    <property type="evidence" value="ECO:0007669"/>
    <property type="project" value="TreeGrafter"/>
</dbReference>
<dbReference type="InterPro" id="IPR022635">
    <property type="entry name" value="DNA_polIII_beta_C"/>
</dbReference>
<evidence type="ECO:0000256" key="3">
    <source>
        <dbReference type="ARBA" id="ARBA00021035"/>
    </source>
</evidence>
<name>A0A1G7Q425_9BACT</name>
<dbReference type="Pfam" id="PF00712">
    <property type="entry name" value="DNA_pol3_beta"/>
    <property type="match status" value="1"/>
</dbReference>
<dbReference type="PANTHER" id="PTHR30478:SF0">
    <property type="entry name" value="BETA SLIDING CLAMP"/>
    <property type="match status" value="1"/>
</dbReference>
<dbReference type="SUPFAM" id="SSF55979">
    <property type="entry name" value="DNA clamp"/>
    <property type="match status" value="3"/>
</dbReference>
<dbReference type="Proteomes" id="UP000199355">
    <property type="component" value="Unassembled WGS sequence"/>
</dbReference>
<dbReference type="InterPro" id="IPR001001">
    <property type="entry name" value="DNA_polIII_beta"/>
</dbReference>
<comment type="similarity">
    <text evidence="2">Belongs to the beta sliding clamp family.</text>
</comment>
<dbReference type="STRING" id="571438.SAMN05192586_11912"/>
<keyword evidence="6" id="KW-0548">Nucleotidyltransferase</keyword>
<evidence type="ECO:0000313" key="15">
    <source>
        <dbReference type="Proteomes" id="UP000199355"/>
    </source>
</evidence>
<comment type="subcellular location">
    <subcellularLocation>
        <location evidence="1">Cytoplasm</location>
    </subcellularLocation>
</comment>
<dbReference type="GO" id="GO:0008408">
    <property type="term" value="F:3'-5' exonuclease activity"/>
    <property type="evidence" value="ECO:0007669"/>
    <property type="project" value="InterPro"/>
</dbReference>
<evidence type="ECO:0000256" key="2">
    <source>
        <dbReference type="ARBA" id="ARBA00010752"/>
    </source>
</evidence>
<sequence length="384" mass="42718">MKLTVNKEQIIEGLLKAAAILPAKAGTQYLRSIWLKAEDGRLEVMATDATLEFTGRYPAEVEEPGLVGVQGRAFVDLVRQLPGGVLRLSLDAATGNLHLEQGRRSYKLPVSGAEWFQNVSAFPEENAVAWSGDFLQDLLDKVSFCIDDDDSRDAIACLCMKPQANGRIDVCGLNGHQFALVSFIHDDLAARLPQEGMLIQKKYLQDIKKWLGVDEIELNLTDKRLYLRTVNGDETLSLPRAAYQYPDYNVFLSRLSEEDMRPMSLDRKELMEALGRILIFNTESDRCTYMDLSAAEAQLSAQGQDVGSANESLEVAYSGDIKRIAFPTRNLLDILGHFVSPKVDMLLTGTEGPCGIRGADDSDYTVIIMPMRISETTYYSEEDV</sequence>
<dbReference type="InterPro" id="IPR022634">
    <property type="entry name" value="DNA_polIII_beta_N"/>
</dbReference>
<keyword evidence="15" id="KW-1185">Reference proteome</keyword>
<evidence type="ECO:0000256" key="11">
    <source>
        <dbReference type="ARBA" id="ARBA00033276"/>
    </source>
</evidence>
<dbReference type="PANTHER" id="PTHR30478">
    <property type="entry name" value="DNA POLYMERASE III SUBUNIT BETA"/>
    <property type="match status" value="1"/>
</dbReference>
<evidence type="ECO:0000259" key="13">
    <source>
        <dbReference type="Pfam" id="PF02768"/>
    </source>
</evidence>
<dbReference type="OrthoDB" id="8421503at2"/>
<dbReference type="NCBIfam" id="TIGR00663">
    <property type="entry name" value="dnan"/>
    <property type="match status" value="1"/>
</dbReference>
<dbReference type="GO" id="GO:0009360">
    <property type="term" value="C:DNA polymerase III complex"/>
    <property type="evidence" value="ECO:0007669"/>
    <property type="project" value="InterPro"/>
</dbReference>
<evidence type="ECO:0000256" key="4">
    <source>
        <dbReference type="ARBA" id="ARBA00022490"/>
    </source>
</evidence>
<evidence type="ECO:0000256" key="8">
    <source>
        <dbReference type="ARBA" id="ARBA00022932"/>
    </source>
</evidence>
<evidence type="ECO:0000256" key="7">
    <source>
        <dbReference type="ARBA" id="ARBA00022705"/>
    </source>
</evidence>
<dbReference type="AlphaFoldDB" id="A0A1G7Q425"/>
<dbReference type="InterPro" id="IPR046938">
    <property type="entry name" value="DNA_clamp_sf"/>
</dbReference>
<keyword evidence="8" id="KW-0239">DNA-directed DNA polymerase</keyword>
<dbReference type="CDD" id="cd00140">
    <property type="entry name" value="beta_clamp"/>
    <property type="match status" value="1"/>
</dbReference>
<accession>A0A1G7Q425</accession>
<dbReference type="GO" id="GO:0003887">
    <property type="term" value="F:DNA-directed DNA polymerase activity"/>
    <property type="evidence" value="ECO:0007669"/>
    <property type="project" value="UniProtKB-KW"/>
</dbReference>
<dbReference type="Gene3D" id="3.70.10.10">
    <property type="match status" value="1"/>
</dbReference>
<dbReference type="RefSeq" id="WP_092154875.1">
    <property type="nucleotide sequence ID" value="NZ_FNBX01000019.1"/>
</dbReference>
<feature type="domain" description="DNA polymerase III beta sliding clamp N-terminal" evidence="12">
    <location>
        <begin position="1"/>
        <end position="118"/>
    </location>
</feature>
<dbReference type="Pfam" id="PF02768">
    <property type="entry name" value="DNA_pol3_beta_3"/>
    <property type="match status" value="1"/>
</dbReference>
<keyword evidence="5" id="KW-0808">Transferase</keyword>
<feature type="domain" description="DNA polymerase III beta sliding clamp C-terminal" evidence="13">
    <location>
        <begin position="263"/>
        <end position="372"/>
    </location>
</feature>
<dbReference type="EMBL" id="FNBX01000019">
    <property type="protein sequence ID" value="SDF93218.1"/>
    <property type="molecule type" value="Genomic_DNA"/>
</dbReference>
<evidence type="ECO:0000256" key="5">
    <source>
        <dbReference type="ARBA" id="ARBA00022679"/>
    </source>
</evidence>
<dbReference type="GO" id="GO:0005737">
    <property type="term" value="C:cytoplasm"/>
    <property type="evidence" value="ECO:0007669"/>
    <property type="project" value="UniProtKB-SubCell"/>
</dbReference>
<evidence type="ECO:0000259" key="12">
    <source>
        <dbReference type="Pfam" id="PF00712"/>
    </source>
</evidence>
<evidence type="ECO:0000313" key="14">
    <source>
        <dbReference type="EMBL" id="SDF93218.1"/>
    </source>
</evidence>
<evidence type="ECO:0000256" key="1">
    <source>
        <dbReference type="ARBA" id="ARBA00004496"/>
    </source>
</evidence>
<organism evidence="14 15">
    <name type="scientific">Desulfovibrio legallii</name>
    <dbReference type="NCBI Taxonomy" id="571438"/>
    <lineage>
        <taxon>Bacteria</taxon>
        <taxon>Pseudomonadati</taxon>
        <taxon>Thermodesulfobacteriota</taxon>
        <taxon>Desulfovibrionia</taxon>
        <taxon>Desulfovibrionales</taxon>
        <taxon>Desulfovibrionaceae</taxon>
        <taxon>Desulfovibrio</taxon>
    </lineage>
</organism>
<dbReference type="SMART" id="SM00480">
    <property type="entry name" value="POL3Bc"/>
    <property type="match status" value="1"/>
</dbReference>
<keyword evidence="4" id="KW-0963">Cytoplasm</keyword>
<proteinExistence type="inferred from homology"/>
<keyword evidence="7" id="KW-0235">DNA replication</keyword>
<protein>
    <recommendedName>
        <fullName evidence="3">Beta sliding clamp</fullName>
    </recommendedName>
    <alternativeName>
        <fullName evidence="11">Beta-clamp processivity factor</fullName>
    </alternativeName>
    <alternativeName>
        <fullName evidence="10">DNA polymerase III beta sliding clamp subunit</fullName>
    </alternativeName>
</protein>
<evidence type="ECO:0000256" key="6">
    <source>
        <dbReference type="ARBA" id="ARBA00022695"/>
    </source>
</evidence>
<dbReference type="GO" id="GO:0003677">
    <property type="term" value="F:DNA binding"/>
    <property type="evidence" value="ECO:0007669"/>
    <property type="project" value="UniProtKB-KW"/>
</dbReference>
<reference evidence="15" key="1">
    <citation type="submission" date="2016-10" db="EMBL/GenBank/DDBJ databases">
        <authorList>
            <person name="Varghese N."/>
            <person name="Submissions S."/>
        </authorList>
    </citation>
    <scope>NUCLEOTIDE SEQUENCE [LARGE SCALE GENOMIC DNA]</scope>
    <source>
        <strain evidence="15">KHC7</strain>
    </source>
</reference>
<gene>
    <name evidence="14" type="ORF">SAMN05192586_11912</name>
</gene>
<keyword evidence="9" id="KW-0238">DNA-binding</keyword>
<evidence type="ECO:0000256" key="10">
    <source>
        <dbReference type="ARBA" id="ARBA00030988"/>
    </source>
</evidence>